<dbReference type="SUPFAM" id="SSF52799">
    <property type="entry name" value="(Phosphotyrosine protein) phosphatases II"/>
    <property type="match status" value="1"/>
</dbReference>
<name>A0ABD3PXN0_9STRA</name>
<dbReference type="PANTHER" id="PTHR46377">
    <property type="entry name" value="DUAL SPECIFICITY PROTEIN PHOSPHATASE 19"/>
    <property type="match status" value="1"/>
</dbReference>
<organism evidence="3 4">
    <name type="scientific">Stephanodiscus triporus</name>
    <dbReference type="NCBI Taxonomy" id="2934178"/>
    <lineage>
        <taxon>Eukaryota</taxon>
        <taxon>Sar</taxon>
        <taxon>Stramenopiles</taxon>
        <taxon>Ochrophyta</taxon>
        <taxon>Bacillariophyta</taxon>
        <taxon>Coscinodiscophyceae</taxon>
        <taxon>Thalassiosirophycidae</taxon>
        <taxon>Stephanodiscales</taxon>
        <taxon>Stephanodiscaceae</taxon>
        <taxon>Stephanodiscus</taxon>
    </lineage>
</organism>
<evidence type="ECO:0000256" key="1">
    <source>
        <dbReference type="SAM" id="MobiDB-lite"/>
    </source>
</evidence>
<keyword evidence="4" id="KW-1185">Reference proteome</keyword>
<protein>
    <recommendedName>
        <fullName evidence="2">Tyrosine specific protein phosphatases domain-containing protein</fullName>
    </recommendedName>
</protein>
<dbReference type="InterPro" id="IPR020422">
    <property type="entry name" value="TYR_PHOSPHATASE_DUAL_dom"/>
</dbReference>
<feature type="domain" description="Tyrosine specific protein phosphatases" evidence="2">
    <location>
        <begin position="159"/>
        <end position="203"/>
    </location>
</feature>
<dbReference type="InterPro" id="IPR000340">
    <property type="entry name" value="Dual-sp_phosphatase_cat-dom"/>
</dbReference>
<dbReference type="Pfam" id="PF00782">
    <property type="entry name" value="DSPc"/>
    <property type="match status" value="1"/>
</dbReference>
<dbReference type="InterPro" id="IPR029021">
    <property type="entry name" value="Prot-tyrosine_phosphatase-like"/>
</dbReference>
<feature type="region of interest" description="Disordered" evidence="1">
    <location>
        <begin position="213"/>
        <end position="239"/>
    </location>
</feature>
<evidence type="ECO:0000313" key="4">
    <source>
        <dbReference type="Proteomes" id="UP001530315"/>
    </source>
</evidence>
<comment type="caution">
    <text evidence="3">The sequence shown here is derived from an EMBL/GenBank/DDBJ whole genome shotgun (WGS) entry which is preliminary data.</text>
</comment>
<dbReference type="Proteomes" id="UP001530315">
    <property type="component" value="Unassembled WGS sequence"/>
</dbReference>
<dbReference type="PANTHER" id="PTHR46377:SF1">
    <property type="entry name" value="DUAL SPECIFICITY PROTEIN PHOSPHATASE 19"/>
    <property type="match status" value="1"/>
</dbReference>
<sequence length="239" mass="26399">MDRTIPSNSAGEVLPGLWVGNFMSVFHLGYLAKKSTKIGSSSTDKVVVTVISVLSNPNLILLVTNALKEQQRLQSDATNNSSDNQSRRIYYIDIINHKVFPLKDTVDSDLSSLLPDSLTAIDEALGKNITPLSPSTNNCLLNDFNQDNDKCHNLQRICLVHCAKGVSRSVSVIVAYLLSRHSDRFHTFDEALQHVRTVRPQAMPNVGFAMELRNPSSGVSGSRRRDGCDKVEDMPEETT</sequence>
<dbReference type="AlphaFoldDB" id="A0ABD3PXN0"/>
<dbReference type="SMART" id="SM00195">
    <property type="entry name" value="DSPc"/>
    <property type="match status" value="1"/>
</dbReference>
<dbReference type="EMBL" id="JALLAZ020000568">
    <property type="protein sequence ID" value="KAL3792076.1"/>
    <property type="molecule type" value="Genomic_DNA"/>
</dbReference>
<dbReference type="PROSITE" id="PS50056">
    <property type="entry name" value="TYR_PHOSPHATASE_2"/>
    <property type="match status" value="1"/>
</dbReference>
<reference evidence="3 4" key="1">
    <citation type="submission" date="2024-10" db="EMBL/GenBank/DDBJ databases">
        <title>Updated reference genomes for cyclostephanoid diatoms.</title>
        <authorList>
            <person name="Roberts W.R."/>
            <person name="Alverson A.J."/>
        </authorList>
    </citation>
    <scope>NUCLEOTIDE SEQUENCE [LARGE SCALE GENOMIC DNA]</scope>
    <source>
        <strain evidence="3 4">AJA276-08</strain>
    </source>
</reference>
<proteinExistence type="predicted"/>
<evidence type="ECO:0000259" key="2">
    <source>
        <dbReference type="PROSITE" id="PS50056"/>
    </source>
</evidence>
<evidence type="ECO:0000313" key="3">
    <source>
        <dbReference type="EMBL" id="KAL3792076.1"/>
    </source>
</evidence>
<feature type="compositionally biased region" description="Basic and acidic residues" evidence="1">
    <location>
        <begin position="223"/>
        <end position="233"/>
    </location>
</feature>
<accession>A0ABD3PXN0</accession>
<dbReference type="InterPro" id="IPR000387">
    <property type="entry name" value="Tyr_Pase_dom"/>
</dbReference>
<dbReference type="Gene3D" id="3.90.190.10">
    <property type="entry name" value="Protein tyrosine phosphatase superfamily"/>
    <property type="match status" value="1"/>
</dbReference>
<gene>
    <name evidence="3" type="ORF">ACHAW5_008246</name>
</gene>
<dbReference type="CDD" id="cd14498">
    <property type="entry name" value="DSP"/>
    <property type="match status" value="1"/>
</dbReference>